<dbReference type="InterPro" id="IPR008962">
    <property type="entry name" value="PapD-like_sf"/>
</dbReference>
<evidence type="ECO:0000256" key="3">
    <source>
        <dbReference type="ARBA" id="ARBA00022558"/>
    </source>
</evidence>
<dbReference type="PANTHER" id="PTHR30251">
    <property type="entry name" value="PILUS ASSEMBLY CHAPERONE"/>
    <property type="match status" value="1"/>
</dbReference>
<dbReference type="PRINTS" id="PR00969">
    <property type="entry name" value="CHAPERONPILI"/>
</dbReference>
<dbReference type="Pfam" id="PF00345">
    <property type="entry name" value="PapD_N"/>
    <property type="match status" value="1"/>
</dbReference>
<dbReference type="AlphaFoldDB" id="A0A6G8RUX1"/>
<keyword evidence="12" id="KW-1185">Reference proteome</keyword>
<evidence type="ECO:0000256" key="1">
    <source>
        <dbReference type="ARBA" id="ARBA00004418"/>
    </source>
</evidence>
<evidence type="ECO:0000313" key="11">
    <source>
        <dbReference type="EMBL" id="QIO05739.1"/>
    </source>
</evidence>
<comment type="similarity">
    <text evidence="2 7">Belongs to the periplasmic pilus chaperone family.</text>
</comment>
<keyword evidence="6 7" id="KW-0143">Chaperone</keyword>
<proteinExistence type="inferred from homology"/>
<evidence type="ECO:0000259" key="10">
    <source>
        <dbReference type="Pfam" id="PF02753"/>
    </source>
</evidence>
<dbReference type="GO" id="GO:0071555">
    <property type="term" value="P:cell wall organization"/>
    <property type="evidence" value="ECO:0007669"/>
    <property type="project" value="InterPro"/>
</dbReference>
<feature type="chain" id="PRO_5026318828" evidence="8">
    <location>
        <begin position="21"/>
        <end position="237"/>
    </location>
</feature>
<dbReference type="SUPFAM" id="SSF49354">
    <property type="entry name" value="PapD-like"/>
    <property type="match status" value="1"/>
</dbReference>
<dbReference type="KEGG" id="asha:G8E00_07120"/>
<dbReference type="PROSITE" id="PS00635">
    <property type="entry name" value="PILI_CHAPERONE"/>
    <property type="match status" value="1"/>
</dbReference>
<feature type="domain" description="Pili assembly chaperone N-terminal" evidence="9">
    <location>
        <begin position="21"/>
        <end position="144"/>
    </location>
</feature>
<dbReference type="InterPro" id="IPR018046">
    <property type="entry name" value="Pili_assmbl_chaperone_CS"/>
</dbReference>
<gene>
    <name evidence="11" type="ORF">G8E00_07120</name>
</gene>
<accession>A0A6G8RUX1</accession>
<evidence type="ECO:0000313" key="12">
    <source>
        <dbReference type="Proteomes" id="UP000502297"/>
    </source>
</evidence>
<dbReference type="SUPFAM" id="SSF49584">
    <property type="entry name" value="Periplasmic chaperone C-domain"/>
    <property type="match status" value="1"/>
</dbReference>
<keyword evidence="5" id="KW-0574">Periplasm</keyword>
<feature type="domain" description="Pili assembly chaperone C-terminal" evidence="10">
    <location>
        <begin position="168"/>
        <end position="230"/>
    </location>
</feature>
<sequence length="237" mass="26546">MIRTFLAVVLTAFAACSSMAGIAVGNTRIIYPADAQSVNVSLNNLVKKPALAQVWIDNGDASKIPSAHEIPFLVTPPVSRLAPEAEQIVRVIMKPNFKLAQDRESLYWFNMLDIPPIAKENQDKNQLQLSVRSRLKLFYRPSTLNMSQKQAFTALAFHKVLNTKKIEIDNPTPYYITLNKLEFKGSSLSVYYAVDTMLAPYSKQNIELDKANSALNKVKYEVINDLGGYVEFDTVVN</sequence>
<dbReference type="InterPro" id="IPR016147">
    <property type="entry name" value="Pili_assmbl_chaperone_N"/>
</dbReference>
<evidence type="ECO:0000256" key="4">
    <source>
        <dbReference type="ARBA" id="ARBA00022729"/>
    </source>
</evidence>
<evidence type="ECO:0000256" key="2">
    <source>
        <dbReference type="ARBA" id="ARBA00007399"/>
    </source>
</evidence>
<evidence type="ECO:0000259" key="9">
    <source>
        <dbReference type="Pfam" id="PF00345"/>
    </source>
</evidence>
<dbReference type="RefSeq" id="WP_166223106.1">
    <property type="nucleotide sequence ID" value="NZ_CP049801.1"/>
</dbReference>
<dbReference type="Gene3D" id="2.60.40.10">
    <property type="entry name" value="Immunoglobulins"/>
    <property type="match status" value="2"/>
</dbReference>
<dbReference type="InterPro" id="IPR050643">
    <property type="entry name" value="Periplasmic_pilus_chap"/>
</dbReference>
<dbReference type="EMBL" id="CP049801">
    <property type="protein sequence ID" value="QIO05739.1"/>
    <property type="molecule type" value="Genomic_DNA"/>
</dbReference>
<evidence type="ECO:0000256" key="8">
    <source>
        <dbReference type="SAM" id="SignalP"/>
    </source>
</evidence>
<organism evidence="11 12">
    <name type="scientific">Acinetobacter shaoyimingii</name>
    <dbReference type="NCBI Taxonomy" id="2715164"/>
    <lineage>
        <taxon>Bacteria</taxon>
        <taxon>Pseudomonadati</taxon>
        <taxon>Pseudomonadota</taxon>
        <taxon>Gammaproteobacteria</taxon>
        <taxon>Moraxellales</taxon>
        <taxon>Moraxellaceae</taxon>
        <taxon>Acinetobacter</taxon>
    </lineage>
</organism>
<comment type="subcellular location">
    <subcellularLocation>
        <location evidence="1 7">Periplasm</location>
    </subcellularLocation>
</comment>
<dbReference type="InterPro" id="IPR013783">
    <property type="entry name" value="Ig-like_fold"/>
</dbReference>
<evidence type="ECO:0000256" key="7">
    <source>
        <dbReference type="RuleBase" id="RU003918"/>
    </source>
</evidence>
<dbReference type="InterPro" id="IPR001829">
    <property type="entry name" value="Pili_assmbl_chaperone_bac"/>
</dbReference>
<dbReference type="Pfam" id="PF02753">
    <property type="entry name" value="PapD_C"/>
    <property type="match status" value="1"/>
</dbReference>
<evidence type="ECO:0000256" key="5">
    <source>
        <dbReference type="ARBA" id="ARBA00022764"/>
    </source>
</evidence>
<reference evidence="11 12" key="1">
    <citation type="submission" date="2020-03" db="EMBL/GenBank/DDBJ databases">
        <authorList>
            <person name="Zhu W."/>
        </authorList>
    </citation>
    <scope>NUCLEOTIDE SEQUENCE [LARGE SCALE GENOMIC DNA]</scope>
    <source>
        <strain evidence="11 12">323-1</strain>
    </source>
</reference>
<name>A0A6G8RUX1_9GAMM</name>
<dbReference type="PANTHER" id="PTHR30251:SF10">
    <property type="entry name" value="FIMBRIAL CHAPERONE YEHC-RELATED"/>
    <property type="match status" value="1"/>
</dbReference>
<dbReference type="PROSITE" id="PS51257">
    <property type="entry name" value="PROKAR_LIPOPROTEIN"/>
    <property type="match status" value="1"/>
</dbReference>
<keyword evidence="3" id="KW-1029">Fimbrium biogenesis</keyword>
<keyword evidence="4 8" id="KW-0732">Signal</keyword>
<dbReference type="GO" id="GO:0030288">
    <property type="term" value="C:outer membrane-bounded periplasmic space"/>
    <property type="evidence" value="ECO:0007669"/>
    <property type="project" value="InterPro"/>
</dbReference>
<dbReference type="Proteomes" id="UP000502297">
    <property type="component" value="Chromosome"/>
</dbReference>
<feature type="signal peptide" evidence="8">
    <location>
        <begin position="1"/>
        <end position="20"/>
    </location>
</feature>
<dbReference type="FunFam" id="2.60.40.10:FF:000458">
    <property type="entry name" value="Molecular chaperone FimC"/>
    <property type="match status" value="1"/>
</dbReference>
<protein>
    <submittedName>
        <fullName evidence="11">Molecular chaperone</fullName>
    </submittedName>
</protein>
<dbReference type="InterPro" id="IPR036316">
    <property type="entry name" value="Pili_assmbl_chap_C_dom_sf"/>
</dbReference>
<evidence type="ECO:0000256" key="6">
    <source>
        <dbReference type="ARBA" id="ARBA00023186"/>
    </source>
</evidence>
<dbReference type="InterPro" id="IPR016148">
    <property type="entry name" value="Pili_assmbl_chaperone_C"/>
</dbReference>